<feature type="transmembrane region" description="Helical" evidence="1">
    <location>
        <begin position="12"/>
        <end position="33"/>
    </location>
</feature>
<dbReference type="EMBL" id="JABANE010000014">
    <property type="protein sequence ID" value="NME67764.1"/>
    <property type="molecule type" value="Genomic_DNA"/>
</dbReference>
<keyword evidence="4" id="KW-1185">Reference proteome</keyword>
<comment type="caution">
    <text evidence="3">The sequence shown here is derived from an EMBL/GenBank/DDBJ whole genome shotgun (WGS) entry which is preliminary data.</text>
</comment>
<dbReference type="InterPro" id="IPR050640">
    <property type="entry name" value="Bact_2-comp_sensor_kinase"/>
</dbReference>
<feature type="transmembrane region" description="Helical" evidence="1">
    <location>
        <begin position="39"/>
        <end position="60"/>
    </location>
</feature>
<feature type="domain" description="Signal transduction histidine kinase internal region" evidence="2">
    <location>
        <begin position="168"/>
        <end position="244"/>
    </location>
</feature>
<gene>
    <name evidence="3" type="ORF">HHU12_07305</name>
</gene>
<dbReference type="Pfam" id="PF06580">
    <property type="entry name" value="His_kinase"/>
    <property type="match status" value="1"/>
</dbReference>
<name>A0A7X9P1D4_9BACT</name>
<proteinExistence type="predicted"/>
<dbReference type="InterPro" id="IPR010559">
    <property type="entry name" value="Sig_transdc_His_kin_internal"/>
</dbReference>
<keyword evidence="1" id="KW-1133">Transmembrane helix</keyword>
<dbReference type="GO" id="GO:0000155">
    <property type="term" value="F:phosphorelay sensor kinase activity"/>
    <property type="evidence" value="ECO:0007669"/>
    <property type="project" value="InterPro"/>
</dbReference>
<dbReference type="PANTHER" id="PTHR34220:SF7">
    <property type="entry name" value="SENSOR HISTIDINE KINASE YPDA"/>
    <property type="match status" value="1"/>
</dbReference>
<protein>
    <submittedName>
        <fullName evidence="3">Histidine kinase</fullName>
    </submittedName>
</protein>
<evidence type="ECO:0000256" key="1">
    <source>
        <dbReference type="SAM" id="Phobius"/>
    </source>
</evidence>
<keyword evidence="3" id="KW-0418">Kinase</keyword>
<dbReference type="Gene3D" id="3.30.565.10">
    <property type="entry name" value="Histidine kinase-like ATPase, C-terminal domain"/>
    <property type="match status" value="1"/>
</dbReference>
<feature type="transmembrane region" description="Helical" evidence="1">
    <location>
        <begin position="124"/>
        <end position="148"/>
    </location>
</feature>
<feature type="transmembrane region" description="Helical" evidence="1">
    <location>
        <begin position="72"/>
        <end position="92"/>
    </location>
</feature>
<evidence type="ECO:0000259" key="2">
    <source>
        <dbReference type="Pfam" id="PF06580"/>
    </source>
</evidence>
<keyword evidence="1" id="KW-0812">Transmembrane</keyword>
<accession>A0A7X9P1D4</accession>
<reference evidence="3 4" key="1">
    <citation type="submission" date="2020-04" db="EMBL/GenBank/DDBJ databases">
        <title>Flammeovirga sp. SR4, a novel species isolated from seawater.</title>
        <authorList>
            <person name="Wang X."/>
        </authorList>
    </citation>
    <scope>NUCLEOTIDE SEQUENCE [LARGE SCALE GENOMIC DNA]</scope>
    <source>
        <strain evidence="3 4">ATCC 23126</strain>
    </source>
</reference>
<dbReference type="Proteomes" id="UP000576082">
    <property type="component" value="Unassembled WGS sequence"/>
</dbReference>
<dbReference type="GO" id="GO:0016020">
    <property type="term" value="C:membrane"/>
    <property type="evidence" value="ECO:0007669"/>
    <property type="project" value="InterPro"/>
</dbReference>
<dbReference type="PANTHER" id="PTHR34220">
    <property type="entry name" value="SENSOR HISTIDINE KINASE YPDA"/>
    <property type="match status" value="1"/>
</dbReference>
<organism evidence="3 4">
    <name type="scientific">Flammeovirga aprica JL-4</name>
    <dbReference type="NCBI Taxonomy" id="694437"/>
    <lineage>
        <taxon>Bacteria</taxon>
        <taxon>Pseudomonadati</taxon>
        <taxon>Bacteroidota</taxon>
        <taxon>Cytophagia</taxon>
        <taxon>Cytophagales</taxon>
        <taxon>Flammeovirgaceae</taxon>
        <taxon>Flammeovirga</taxon>
    </lineage>
</organism>
<keyword evidence="1" id="KW-0472">Membrane</keyword>
<keyword evidence="3" id="KW-0808">Transferase</keyword>
<evidence type="ECO:0000313" key="3">
    <source>
        <dbReference type="EMBL" id="NME67764.1"/>
    </source>
</evidence>
<dbReference type="AlphaFoldDB" id="A0A7X9P1D4"/>
<sequence>MKERFNFSIPSKAVLPLCTIALFIFLLSTDFWLGVQFALIRATITTGIFLFVVVTNIELLVPQLLIKRNLNLFYVIAAIVLYIIAIKILLFLSRETFHLLDPELFFAEHLELKEKLNGQLTFEWIWPFGFGSVFILISILVSTVLKLSSYDERERQKKKELVQGKIEAELKFLRSQINPHFLFNALNNIYSMSYMQMPQATDNIAKLSEMLRYLLYDCNEEIVALEKDITYLHNYIDFQQLKTESLQNISFVIDIQNPQFKIAPMLLEPFIENAFKYSRLEENPEGFVNIELKQKEEQLTLKVKNTVTDNVSRIAVGGIGLKNVQKRLDLIYPDAHQLDINEGEKEFEVMLEIKNS</sequence>
<evidence type="ECO:0000313" key="4">
    <source>
        <dbReference type="Proteomes" id="UP000576082"/>
    </source>
</evidence>
<dbReference type="InterPro" id="IPR036890">
    <property type="entry name" value="HATPase_C_sf"/>
</dbReference>
<dbReference type="RefSeq" id="WP_169656092.1">
    <property type="nucleotide sequence ID" value="NZ_JABANE010000014.1"/>
</dbReference>